<dbReference type="InterPro" id="IPR051202">
    <property type="entry name" value="Peptidase_C40"/>
</dbReference>
<dbReference type="PANTHER" id="PTHR47053:SF3">
    <property type="entry name" value="GAMMA-D-GLUTAMYL-L-LYSINE DIPEPTIDYL-PEPTIDASE"/>
    <property type="match status" value="1"/>
</dbReference>
<dbReference type="EMBL" id="CALBWS010000001">
    <property type="protein sequence ID" value="CAH2713034.1"/>
    <property type="molecule type" value="Genomic_DNA"/>
</dbReference>
<dbReference type="RefSeq" id="WP_248733391.1">
    <property type="nucleotide sequence ID" value="NZ_CALBWS010000001.1"/>
</dbReference>
<dbReference type="Pfam" id="PF23795">
    <property type="entry name" value="SH3_YKFC_2nd"/>
    <property type="match status" value="1"/>
</dbReference>
<dbReference type="InterPro" id="IPR038765">
    <property type="entry name" value="Papain-like_cys_pep_sf"/>
</dbReference>
<dbReference type="EC" id="3.4.14.13" evidence="6"/>
<dbReference type="InterPro" id="IPR000064">
    <property type="entry name" value="NLP_P60_dom"/>
</dbReference>
<evidence type="ECO:0000313" key="7">
    <source>
        <dbReference type="Proteomes" id="UP000838308"/>
    </source>
</evidence>
<protein>
    <submittedName>
        <fullName evidence="6">Gamma-D-glutamyl-L-lysine dipeptidyl-peptidase</fullName>
        <ecNumber evidence="6">3.4.14.13</ecNumber>
    </submittedName>
</protein>
<keyword evidence="2" id="KW-0645">Protease</keyword>
<dbReference type="Gene3D" id="2.30.30.40">
    <property type="entry name" value="SH3 Domains"/>
    <property type="match status" value="1"/>
</dbReference>
<dbReference type="GO" id="GO:0016787">
    <property type="term" value="F:hydrolase activity"/>
    <property type="evidence" value="ECO:0007669"/>
    <property type="project" value="UniProtKB-KW"/>
</dbReference>
<organism evidence="6 7">
    <name type="scientific">Neobacillus rhizosphaerae</name>
    <dbReference type="NCBI Taxonomy" id="2880965"/>
    <lineage>
        <taxon>Bacteria</taxon>
        <taxon>Bacillati</taxon>
        <taxon>Bacillota</taxon>
        <taxon>Bacilli</taxon>
        <taxon>Bacillales</taxon>
        <taxon>Bacillaceae</taxon>
        <taxon>Neobacillus</taxon>
    </lineage>
</organism>
<dbReference type="Proteomes" id="UP000838308">
    <property type="component" value="Unassembled WGS sequence"/>
</dbReference>
<sequence length="304" mass="33825">MDKWLVNVPVATVWTSFDSAREIDWDAVTNPVNMDAWLHGLTYETRLGLCEDNLVQTQVLFGQEVLLMEEKENWAHIIIPSQPSSKNESGYPGWVPKSQLVRSEAEWNLHDGPVVVVTSPKAILSGENILELSFQTTLPLINEEDSKVFVQTPKGIGELSWENIVVFETMAARYKGMGSDIVSAGEQFLGLPYLWGGMSSYGYDCSGFSYSMCKANGYIIPRDAHDQANAGKTVPLSEIKPGDLLFFAHEEGKGSIHHVGIYYGNGKLLHSPNTGKAVEIILLAGTIYERELCAARRYWYETEA</sequence>
<reference evidence="6" key="1">
    <citation type="submission" date="2022-04" db="EMBL/GenBank/DDBJ databases">
        <authorList>
            <person name="Criscuolo A."/>
        </authorList>
    </citation>
    <scope>NUCLEOTIDE SEQUENCE</scope>
    <source>
        <strain evidence="6">CIP111895</strain>
    </source>
</reference>
<dbReference type="InterPro" id="IPR057812">
    <property type="entry name" value="SH3_YKFC_2nd"/>
</dbReference>
<accession>A0ABM9EKD5</accession>
<dbReference type="PANTHER" id="PTHR47053">
    <property type="entry name" value="MUREIN DD-ENDOPEPTIDASE MEPH-RELATED"/>
    <property type="match status" value="1"/>
</dbReference>
<keyword evidence="7" id="KW-1185">Reference proteome</keyword>
<name>A0ABM9EKD5_9BACI</name>
<keyword evidence="3 6" id="KW-0378">Hydrolase</keyword>
<gene>
    <name evidence="6" type="primary">ykfC</name>
    <name evidence="6" type="ORF">BACCIP111895_00167</name>
</gene>
<evidence type="ECO:0000256" key="3">
    <source>
        <dbReference type="ARBA" id="ARBA00022801"/>
    </source>
</evidence>
<evidence type="ECO:0000256" key="1">
    <source>
        <dbReference type="ARBA" id="ARBA00007074"/>
    </source>
</evidence>
<evidence type="ECO:0000256" key="4">
    <source>
        <dbReference type="ARBA" id="ARBA00022807"/>
    </source>
</evidence>
<feature type="domain" description="NlpC/P60" evidence="5">
    <location>
        <begin position="175"/>
        <end position="299"/>
    </location>
</feature>
<comment type="caution">
    <text evidence="6">The sequence shown here is derived from an EMBL/GenBank/DDBJ whole genome shotgun (WGS) entry which is preliminary data.</text>
</comment>
<dbReference type="PROSITE" id="PS51935">
    <property type="entry name" value="NLPC_P60"/>
    <property type="match status" value="1"/>
</dbReference>
<comment type="similarity">
    <text evidence="1">Belongs to the peptidase C40 family.</text>
</comment>
<dbReference type="Pfam" id="PF00877">
    <property type="entry name" value="NLPC_P60"/>
    <property type="match status" value="1"/>
</dbReference>
<evidence type="ECO:0000313" key="6">
    <source>
        <dbReference type="EMBL" id="CAH2713034.1"/>
    </source>
</evidence>
<dbReference type="Gene3D" id="3.90.1720.10">
    <property type="entry name" value="endopeptidase domain like (from Nostoc punctiforme)"/>
    <property type="match status" value="1"/>
</dbReference>
<dbReference type="SUPFAM" id="SSF54001">
    <property type="entry name" value="Cysteine proteinases"/>
    <property type="match status" value="1"/>
</dbReference>
<keyword evidence="4" id="KW-0788">Thiol protease</keyword>
<proteinExistence type="inferred from homology"/>
<evidence type="ECO:0000259" key="5">
    <source>
        <dbReference type="PROSITE" id="PS51935"/>
    </source>
</evidence>
<evidence type="ECO:0000256" key="2">
    <source>
        <dbReference type="ARBA" id="ARBA00022670"/>
    </source>
</evidence>